<dbReference type="Proteomes" id="UP000320876">
    <property type="component" value="Unassembled WGS sequence"/>
</dbReference>
<dbReference type="EMBL" id="VFML01000001">
    <property type="protein sequence ID" value="TQJ02499.1"/>
    <property type="molecule type" value="Genomic_DNA"/>
</dbReference>
<evidence type="ECO:0000313" key="3">
    <source>
        <dbReference type="Proteomes" id="UP000320876"/>
    </source>
</evidence>
<dbReference type="OrthoDB" id="8082651at2"/>
<keyword evidence="1" id="KW-1133">Transmembrane helix</keyword>
<dbReference type="RefSeq" id="WP_141997552.1">
    <property type="nucleotide sequence ID" value="NZ_VFML01000001.1"/>
</dbReference>
<comment type="caution">
    <text evidence="2">The sequence shown here is derived from an EMBL/GenBank/DDBJ whole genome shotgun (WGS) entry which is preliminary data.</text>
</comment>
<organism evidence="2 3">
    <name type="scientific">Amycolatopsis cihanbeyliensis</name>
    <dbReference type="NCBI Taxonomy" id="1128664"/>
    <lineage>
        <taxon>Bacteria</taxon>
        <taxon>Bacillati</taxon>
        <taxon>Actinomycetota</taxon>
        <taxon>Actinomycetes</taxon>
        <taxon>Pseudonocardiales</taxon>
        <taxon>Pseudonocardiaceae</taxon>
        <taxon>Amycolatopsis</taxon>
    </lineage>
</organism>
<name>A0A542DHD0_AMYCI</name>
<feature type="transmembrane region" description="Helical" evidence="1">
    <location>
        <begin position="12"/>
        <end position="39"/>
    </location>
</feature>
<sequence length="176" mass="18669">MAWRLRRRGRRWLLFAHVVGSVGWIGVEVSILGLGVLGLTSTDPATISSSQIAAGWLGGTFYFPASLLALGTGVLLGLGTRWGLVRHYWVLAKLVLTVALFLGGNLAVVPEFVEGARAAARGELGDGQVIVVTAMSAGLTLLLTATLLSVFTPWGKSRWHPDRRRRRDPAGVGAGG</sequence>
<reference evidence="2 3" key="1">
    <citation type="submission" date="2019-06" db="EMBL/GenBank/DDBJ databases">
        <title>Sequencing the genomes of 1000 actinobacteria strains.</title>
        <authorList>
            <person name="Klenk H.-P."/>
        </authorList>
    </citation>
    <scope>NUCLEOTIDE SEQUENCE [LARGE SCALE GENOMIC DNA]</scope>
    <source>
        <strain evidence="2 3">DSM 45679</strain>
    </source>
</reference>
<dbReference type="AlphaFoldDB" id="A0A542DHD0"/>
<feature type="transmembrane region" description="Helical" evidence="1">
    <location>
        <begin position="59"/>
        <end position="78"/>
    </location>
</feature>
<evidence type="ECO:0000313" key="2">
    <source>
        <dbReference type="EMBL" id="TQJ02499.1"/>
    </source>
</evidence>
<feature type="transmembrane region" description="Helical" evidence="1">
    <location>
        <begin position="90"/>
        <end position="109"/>
    </location>
</feature>
<keyword evidence="3" id="KW-1185">Reference proteome</keyword>
<accession>A0A542DHD0</accession>
<protein>
    <submittedName>
        <fullName evidence="2">Uncharacterized protein</fullName>
    </submittedName>
</protein>
<keyword evidence="1" id="KW-0812">Transmembrane</keyword>
<proteinExistence type="predicted"/>
<evidence type="ECO:0000256" key="1">
    <source>
        <dbReference type="SAM" id="Phobius"/>
    </source>
</evidence>
<gene>
    <name evidence="2" type="ORF">FB471_2230</name>
</gene>
<feature type="transmembrane region" description="Helical" evidence="1">
    <location>
        <begin position="129"/>
        <end position="155"/>
    </location>
</feature>
<keyword evidence="1" id="KW-0472">Membrane</keyword>